<dbReference type="InterPro" id="IPR016041">
    <property type="entry name" value="Ac-CoA_synth_d_su_TIM-brl"/>
</dbReference>
<dbReference type="PANTHER" id="PTHR36214:SF3">
    <property type="entry name" value="ACETYL-COA DECARBONYLASE_SYNTHASE COMPLEX SUBUNIT GAMMA"/>
    <property type="match status" value="1"/>
</dbReference>
<evidence type="ECO:0000256" key="4">
    <source>
        <dbReference type="ARBA" id="ARBA00023014"/>
    </source>
</evidence>
<dbReference type="Pfam" id="PF04060">
    <property type="entry name" value="FeS"/>
    <property type="match status" value="1"/>
</dbReference>
<evidence type="ECO:0000259" key="5">
    <source>
        <dbReference type="PROSITE" id="PS51656"/>
    </source>
</evidence>
<dbReference type="Pfam" id="PF03599">
    <property type="entry name" value="CdhD"/>
    <property type="match status" value="1"/>
</dbReference>
<dbReference type="GO" id="GO:0046872">
    <property type="term" value="F:metal ion binding"/>
    <property type="evidence" value="ECO:0007669"/>
    <property type="project" value="UniProtKB-KW"/>
</dbReference>
<evidence type="ECO:0000313" key="7">
    <source>
        <dbReference type="Proteomes" id="UP000199068"/>
    </source>
</evidence>
<evidence type="ECO:0000313" key="6">
    <source>
        <dbReference type="EMBL" id="SDM18402.1"/>
    </source>
</evidence>
<keyword evidence="3" id="KW-0408">Iron</keyword>
<accession>A0A1G9R511</accession>
<dbReference type="Gene3D" id="3.20.20.20">
    <property type="entry name" value="Dihydropteroate synthase-like"/>
    <property type="match status" value="1"/>
</dbReference>
<evidence type="ECO:0000256" key="1">
    <source>
        <dbReference type="ARBA" id="ARBA00022485"/>
    </source>
</evidence>
<keyword evidence="4" id="KW-0411">Iron-sulfur</keyword>
<keyword evidence="1" id="KW-0004">4Fe-4S</keyword>
<dbReference type="InterPro" id="IPR011005">
    <property type="entry name" value="Dihydropteroate_synth-like_sf"/>
</dbReference>
<dbReference type="Proteomes" id="UP000199068">
    <property type="component" value="Unassembled WGS sequence"/>
</dbReference>
<dbReference type="Gene3D" id="3.40.50.11600">
    <property type="match status" value="1"/>
</dbReference>
<dbReference type="InterPro" id="IPR007202">
    <property type="entry name" value="4Fe-4S_dom"/>
</dbReference>
<gene>
    <name evidence="6" type="ORF">SAMN04515677_10699</name>
</gene>
<evidence type="ECO:0000256" key="2">
    <source>
        <dbReference type="ARBA" id="ARBA00022723"/>
    </source>
</evidence>
<dbReference type="RefSeq" id="WP_092726611.1">
    <property type="nucleotide sequence ID" value="NZ_FNGW01000006.1"/>
</dbReference>
<keyword evidence="7" id="KW-1185">Reference proteome</keyword>
<name>A0A1G9R511_9FIRM</name>
<proteinExistence type="predicted"/>
<dbReference type="NCBIfam" id="NF003195">
    <property type="entry name" value="PRK04165.1"/>
    <property type="match status" value="1"/>
</dbReference>
<feature type="domain" description="4Fe-4S" evidence="5">
    <location>
        <begin position="1"/>
        <end position="59"/>
    </location>
</feature>
<keyword evidence="2" id="KW-0479">Metal-binding</keyword>
<dbReference type="GO" id="GO:0051539">
    <property type="term" value="F:4 iron, 4 sulfur cluster binding"/>
    <property type="evidence" value="ECO:0007669"/>
    <property type="project" value="UniProtKB-KW"/>
</dbReference>
<sequence length="458" mass="50778">MALKALDIFKLTPKKNCKDCGFPTCMAFCMKVASGAVEIGKCPHMSDESLAKLSEATAPLMRTVKVGSGKSEYELGGETVLFRHEKTLVNRNRYAVAFCECMTDEEVDAKLANMKAVNYIRIGEEMRAEMALIEYFENKDGFLRVVNKVKDSGLDLSYILVCEDPAIAKEAVEILKDKKPVVYGATKDNYQAMIDVVKEDKLALGVKASSLEELYTTVEAIQAAGYRELILDVTGENIKDTFTNAVQVRRIALKEQDRTFGYPSIVFANKLSEDKPMMEVALSSMFTVKYGSIIVIDDIDYAKALSLFALRQNIYTDPQKPMRVEPKVYPINNPDENSPVIVTVDFALTYFIVSGDVERSKVPVWLAIPDAGGYSVLTAWSAGKFSGSSIANFIKESKVEEMTKNRDLIIPGKVAVLKGDIEDSLPGWNVIIGTEESMEIPKFLKDYKAKKDEALANA</sequence>
<protein>
    <submittedName>
        <fullName evidence="6">CO-methylating acetyl-CoA synthase corrinoid iron-sulfur protein large subunit</fullName>
    </submittedName>
</protein>
<reference evidence="6 7" key="1">
    <citation type="submission" date="2016-10" db="EMBL/GenBank/DDBJ databases">
        <authorList>
            <person name="de Groot N.N."/>
        </authorList>
    </citation>
    <scope>NUCLEOTIDE SEQUENCE [LARGE SCALE GENOMIC DNA]</scope>
    <source>
        <strain evidence="6 7">DSM 797</strain>
    </source>
</reference>
<dbReference type="PROSITE" id="PS51656">
    <property type="entry name" value="4FE4S"/>
    <property type="match status" value="1"/>
</dbReference>
<organism evidence="6 7">
    <name type="scientific">Romboutsia lituseburensis DSM 797</name>
    <dbReference type="NCBI Taxonomy" id="1121325"/>
    <lineage>
        <taxon>Bacteria</taxon>
        <taxon>Bacillati</taxon>
        <taxon>Bacillota</taxon>
        <taxon>Clostridia</taxon>
        <taxon>Peptostreptococcales</taxon>
        <taxon>Peptostreptococcaceae</taxon>
        <taxon>Romboutsia</taxon>
    </lineage>
</organism>
<dbReference type="InterPro" id="IPR051069">
    <property type="entry name" value="ACDS_complex_subunit"/>
</dbReference>
<evidence type="ECO:0000256" key="3">
    <source>
        <dbReference type="ARBA" id="ARBA00023004"/>
    </source>
</evidence>
<dbReference type="STRING" id="1121325.SAMN04515677_10699"/>
<dbReference type="PANTHER" id="PTHR36214">
    <property type="match status" value="1"/>
</dbReference>
<dbReference type="AlphaFoldDB" id="A0A1G9R511"/>
<dbReference type="EMBL" id="FNGW01000006">
    <property type="protein sequence ID" value="SDM18402.1"/>
    <property type="molecule type" value="Genomic_DNA"/>
</dbReference>